<dbReference type="RefSeq" id="WP_290019803.1">
    <property type="nucleotide sequence ID" value="NZ_JAOPLL010000023.1"/>
</dbReference>
<reference evidence="2" key="1">
    <citation type="submission" date="2024-05" db="EMBL/GenBank/DDBJ databases">
        <title>WGS of Aeromonas isolates.</title>
        <authorList>
            <person name="Lee H."/>
        </authorList>
    </citation>
    <scope>NUCLEOTIDE SEQUENCE</scope>
    <source>
        <strain evidence="2">SU58-3</strain>
    </source>
</reference>
<name>A0ABT7Q5U0_9GAMM</name>
<evidence type="ECO:0000259" key="1">
    <source>
        <dbReference type="Pfam" id="PF18735"/>
    </source>
</evidence>
<protein>
    <submittedName>
        <fullName evidence="2">HEPN domain-containing protein</fullName>
    </submittedName>
</protein>
<evidence type="ECO:0000313" key="2">
    <source>
        <dbReference type="EMBL" id="MDM5074454.1"/>
    </source>
</evidence>
<evidence type="ECO:0000313" key="3">
    <source>
        <dbReference type="Proteomes" id="UP001168107"/>
    </source>
</evidence>
<proteinExistence type="predicted"/>
<dbReference type="Pfam" id="PF18735">
    <property type="entry name" value="HEPN_RiboL-PSP"/>
    <property type="match status" value="1"/>
</dbReference>
<organism evidence="2 3">
    <name type="scientific">Aeromonas bestiarum</name>
    <dbReference type="NCBI Taxonomy" id="105751"/>
    <lineage>
        <taxon>Bacteria</taxon>
        <taxon>Pseudomonadati</taxon>
        <taxon>Pseudomonadota</taxon>
        <taxon>Gammaproteobacteria</taxon>
        <taxon>Aeromonadales</taxon>
        <taxon>Aeromonadaceae</taxon>
        <taxon>Aeromonas</taxon>
    </lineage>
</organism>
<gene>
    <name evidence="2" type="ORF">OB935_21870</name>
</gene>
<sequence length="177" mass="20333">MSKAIQGFEYSIKDAEELLAHFDGINANPPPPSSEVLKRAGLVMALTAWETYVEDRLVEEMHKKLAIVQGSYLGDFILKKLHTDLKSFHNPSSDKTKKIFMDYLGFDVTEGWHWSNYEPEKARSTLNQWIKKRGEAAHRSKPINTGVAAPHLIKRDELEKSDPIYQRSGQVYRLLYQ</sequence>
<comment type="caution">
    <text evidence="2">The sequence shown here is derived from an EMBL/GenBank/DDBJ whole genome shotgun (WGS) entry which is preliminary data.</text>
</comment>
<accession>A0ABT7Q5U0</accession>
<feature type="domain" description="RiboL-PSP-HEPN" evidence="1">
    <location>
        <begin position="12"/>
        <end position="160"/>
    </location>
</feature>
<dbReference type="EMBL" id="JAOPLL010000023">
    <property type="protein sequence ID" value="MDM5074454.1"/>
    <property type="molecule type" value="Genomic_DNA"/>
</dbReference>
<dbReference type="Proteomes" id="UP001168107">
    <property type="component" value="Unassembled WGS sequence"/>
</dbReference>
<keyword evidence="3" id="KW-1185">Reference proteome</keyword>
<dbReference type="InterPro" id="IPR041519">
    <property type="entry name" value="HEPN_RiboL-PSP"/>
</dbReference>